<keyword evidence="1" id="KW-0812">Transmembrane</keyword>
<dbReference type="InterPro" id="IPR025489">
    <property type="entry name" value="DUF4381"/>
</dbReference>
<keyword evidence="3" id="KW-1185">Reference proteome</keyword>
<dbReference type="RefSeq" id="WP_067652509.1">
    <property type="nucleotide sequence ID" value="NZ_KQ961034.1"/>
</dbReference>
<protein>
    <recommendedName>
        <fullName evidence="4">DUF4381 domain-containing protein</fullName>
    </recommendedName>
</protein>
<sequence>MEPSKPDPALQTALLSLRDIVLPEPVSWLPQTWGWVLVAAVLTVGIVIAALRWTSRYRANAYRREALAMLEPIRRLLEQPATRSDGFRQLGELVKRTALAAWPRSEVASLSNEDWVAFLKDNGSTDTHALEWLLDDFEYHGRHVVAGLPSRVGTDVIVATRSWIESHDVSA</sequence>
<feature type="transmembrane region" description="Helical" evidence="1">
    <location>
        <begin position="33"/>
        <end position="54"/>
    </location>
</feature>
<gene>
    <name evidence="2" type="ORF">ATO67_18065</name>
</gene>
<dbReference type="AlphaFoldDB" id="A0A135P877"/>
<accession>A0A135P877</accession>
<evidence type="ECO:0000256" key="1">
    <source>
        <dbReference type="SAM" id="Phobius"/>
    </source>
</evidence>
<comment type="caution">
    <text evidence="2">The sequence shown here is derived from an EMBL/GenBank/DDBJ whole genome shotgun (WGS) entry which is preliminary data.</text>
</comment>
<proteinExistence type="predicted"/>
<keyword evidence="1" id="KW-1133">Transmembrane helix</keyword>
<dbReference type="EMBL" id="LNUW01000004">
    <property type="protein sequence ID" value="KXG87558.1"/>
    <property type="molecule type" value="Genomic_DNA"/>
</dbReference>
<evidence type="ECO:0000313" key="2">
    <source>
        <dbReference type="EMBL" id="KXG87558.1"/>
    </source>
</evidence>
<reference evidence="2 3" key="1">
    <citation type="submission" date="2015-11" db="EMBL/GenBank/DDBJ databases">
        <title>Draft genome sequence of Agrobacterium sp. R89-1.</title>
        <authorList>
            <person name="Zahradnik J."/>
            <person name="Kyslikova E."/>
            <person name="Palyzova A."/>
            <person name="Kyslik P."/>
        </authorList>
    </citation>
    <scope>NUCLEOTIDE SEQUENCE [LARGE SCALE GENOMIC DNA]</scope>
    <source>
        <strain evidence="2 3">R89-1</strain>
    </source>
</reference>
<dbReference type="Proteomes" id="UP000070498">
    <property type="component" value="Unassembled WGS sequence"/>
</dbReference>
<evidence type="ECO:0000313" key="3">
    <source>
        <dbReference type="Proteomes" id="UP000070498"/>
    </source>
</evidence>
<dbReference type="Pfam" id="PF14316">
    <property type="entry name" value="DUF4381"/>
    <property type="match status" value="1"/>
</dbReference>
<keyword evidence="1" id="KW-0472">Membrane</keyword>
<dbReference type="STRING" id="2052828.ATO67_18065"/>
<name>A0A135P877_9HYPH</name>
<evidence type="ECO:0008006" key="4">
    <source>
        <dbReference type="Google" id="ProtNLM"/>
    </source>
</evidence>
<organism evidence="2 3">
    <name type="scientific">Agrobacterium bohemicum</name>
    <dbReference type="NCBI Taxonomy" id="2052828"/>
    <lineage>
        <taxon>Bacteria</taxon>
        <taxon>Pseudomonadati</taxon>
        <taxon>Pseudomonadota</taxon>
        <taxon>Alphaproteobacteria</taxon>
        <taxon>Hyphomicrobiales</taxon>
        <taxon>Rhizobiaceae</taxon>
        <taxon>Rhizobium/Agrobacterium group</taxon>
        <taxon>Agrobacterium</taxon>
    </lineage>
</organism>